<dbReference type="EMBL" id="JAVDYG010000001">
    <property type="protein sequence ID" value="MDR7361357.1"/>
    <property type="molecule type" value="Genomic_DNA"/>
</dbReference>
<comment type="caution">
    <text evidence="1">The sequence shown here is derived from an EMBL/GenBank/DDBJ whole genome shotgun (WGS) entry which is preliminary data.</text>
</comment>
<evidence type="ECO:0000313" key="1">
    <source>
        <dbReference type="EMBL" id="MDR7361357.1"/>
    </source>
</evidence>
<gene>
    <name evidence="1" type="ORF">J2S63_000910</name>
</gene>
<proteinExistence type="predicted"/>
<keyword evidence="2" id="KW-1185">Reference proteome</keyword>
<organism evidence="1 2">
    <name type="scientific">Nocardioides marmoribigeumensis</name>
    <dbReference type="NCBI Taxonomy" id="433649"/>
    <lineage>
        <taxon>Bacteria</taxon>
        <taxon>Bacillati</taxon>
        <taxon>Actinomycetota</taxon>
        <taxon>Actinomycetes</taxon>
        <taxon>Propionibacteriales</taxon>
        <taxon>Nocardioidaceae</taxon>
        <taxon>Nocardioides</taxon>
    </lineage>
</organism>
<evidence type="ECO:0008006" key="3">
    <source>
        <dbReference type="Google" id="ProtNLM"/>
    </source>
</evidence>
<name>A0ABU2BRT9_9ACTN</name>
<sequence>MRLELTTTASPEQVLSALTDFSDRRPQIWHRTLDPRTYELREQGDTWAVAKESTAGSPFWVVERYDWSDPGVVRWTDVETSWGGLGSGEVRILPDGAGSRLQAAWSNGEAAGLRDKVLLWLLHRGPMHRVISRMWRRTLDEYAASAG</sequence>
<evidence type="ECO:0000313" key="2">
    <source>
        <dbReference type="Proteomes" id="UP001183648"/>
    </source>
</evidence>
<accession>A0ABU2BRT9</accession>
<reference evidence="1 2" key="1">
    <citation type="submission" date="2023-07" db="EMBL/GenBank/DDBJ databases">
        <title>Sequencing the genomes of 1000 actinobacteria strains.</title>
        <authorList>
            <person name="Klenk H.-P."/>
        </authorList>
    </citation>
    <scope>NUCLEOTIDE SEQUENCE [LARGE SCALE GENOMIC DNA]</scope>
    <source>
        <strain evidence="1 2">DSM 19426</strain>
    </source>
</reference>
<dbReference type="Proteomes" id="UP001183648">
    <property type="component" value="Unassembled WGS sequence"/>
</dbReference>
<protein>
    <recommendedName>
        <fullName evidence="3">SRPBCC family protein</fullName>
    </recommendedName>
</protein>
<dbReference type="RefSeq" id="WP_310299208.1">
    <property type="nucleotide sequence ID" value="NZ_BAAAPS010000007.1"/>
</dbReference>
<dbReference type="SUPFAM" id="SSF55961">
    <property type="entry name" value="Bet v1-like"/>
    <property type="match status" value="1"/>
</dbReference>